<dbReference type="OrthoDB" id="2399838at2759"/>
<proteinExistence type="predicted"/>
<organism evidence="1 2">
    <name type="scientific">Lobosporangium transversale</name>
    <dbReference type="NCBI Taxonomy" id="64571"/>
    <lineage>
        <taxon>Eukaryota</taxon>
        <taxon>Fungi</taxon>
        <taxon>Fungi incertae sedis</taxon>
        <taxon>Mucoromycota</taxon>
        <taxon>Mortierellomycotina</taxon>
        <taxon>Mortierellomycetes</taxon>
        <taxon>Mortierellales</taxon>
        <taxon>Mortierellaceae</taxon>
        <taxon>Lobosporangium</taxon>
    </lineage>
</organism>
<dbReference type="RefSeq" id="XP_021878438.1">
    <property type="nucleotide sequence ID" value="XM_022019563.1"/>
</dbReference>
<sequence length="128" mass="15390">MERPHEGCVQGAIGLLKEMRIARSDEKVNDIWKGIKDQFYDPSNDKTSLFFNYIEKNWIAKEKRPRWVLFLREDYQHVNTHNLLESWFNALKTHALEGKRGLRIDFLIYKLQGPIDQDFRTQYFKVKN</sequence>
<dbReference type="InParanoid" id="A0A1Y2GEA9"/>
<protein>
    <submittedName>
        <fullName evidence="1">Uncharacterized protein</fullName>
    </submittedName>
</protein>
<dbReference type="Proteomes" id="UP000193648">
    <property type="component" value="Unassembled WGS sequence"/>
</dbReference>
<keyword evidence="2" id="KW-1185">Reference proteome</keyword>
<comment type="caution">
    <text evidence="1">The sequence shown here is derived from an EMBL/GenBank/DDBJ whole genome shotgun (WGS) entry which is preliminary data.</text>
</comment>
<reference evidence="1 2" key="1">
    <citation type="submission" date="2016-07" db="EMBL/GenBank/DDBJ databases">
        <title>Pervasive Adenine N6-methylation of Active Genes in Fungi.</title>
        <authorList>
            <consortium name="DOE Joint Genome Institute"/>
            <person name="Mondo S.J."/>
            <person name="Dannebaum R.O."/>
            <person name="Kuo R.C."/>
            <person name="Labutti K."/>
            <person name="Haridas S."/>
            <person name="Kuo A."/>
            <person name="Salamov A."/>
            <person name="Ahrendt S.R."/>
            <person name="Lipzen A."/>
            <person name="Sullivan W."/>
            <person name="Andreopoulos W.B."/>
            <person name="Clum A."/>
            <person name="Lindquist E."/>
            <person name="Daum C."/>
            <person name="Ramamoorthy G.K."/>
            <person name="Gryganskyi A."/>
            <person name="Culley D."/>
            <person name="Magnuson J.K."/>
            <person name="James T.Y."/>
            <person name="O'Malley M.A."/>
            <person name="Stajich J.E."/>
            <person name="Spatafora J.W."/>
            <person name="Visel A."/>
            <person name="Grigoriev I.V."/>
        </authorList>
    </citation>
    <scope>NUCLEOTIDE SEQUENCE [LARGE SCALE GENOMIC DNA]</scope>
    <source>
        <strain evidence="1 2">NRRL 3116</strain>
    </source>
</reference>
<evidence type="ECO:0000313" key="2">
    <source>
        <dbReference type="Proteomes" id="UP000193648"/>
    </source>
</evidence>
<accession>A0A1Y2GEA9</accession>
<dbReference type="GeneID" id="33561408"/>
<name>A0A1Y2GEA9_9FUNG</name>
<dbReference type="AlphaFoldDB" id="A0A1Y2GEA9"/>
<dbReference type="EMBL" id="MCFF01000037">
    <property type="protein sequence ID" value="ORZ08510.1"/>
    <property type="molecule type" value="Genomic_DNA"/>
</dbReference>
<gene>
    <name evidence="1" type="ORF">BCR41DRAFT_145373</name>
</gene>
<evidence type="ECO:0000313" key="1">
    <source>
        <dbReference type="EMBL" id="ORZ08510.1"/>
    </source>
</evidence>